<keyword evidence="4" id="KW-1003">Cell membrane</keyword>
<evidence type="ECO:0000256" key="11">
    <source>
        <dbReference type="SAM" id="Phobius"/>
    </source>
</evidence>
<dbReference type="GO" id="GO:0000287">
    <property type="term" value="F:magnesium ion binding"/>
    <property type="evidence" value="ECO:0007669"/>
    <property type="project" value="TreeGrafter"/>
</dbReference>
<keyword evidence="3" id="KW-0813">Transport</keyword>
<dbReference type="PANTHER" id="PTHR46494:SF3">
    <property type="entry name" value="ZINC TRANSPORT PROTEIN ZNTB"/>
    <property type="match status" value="1"/>
</dbReference>
<dbReference type="AlphaFoldDB" id="A0A917FEZ6"/>
<comment type="caution">
    <text evidence="12">The sequence shown here is derived from an EMBL/GenBank/DDBJ whole genome shotgun (WGS) entry which is preliminary data.</text>
</comment>
<protein>
    <submittedName>
        <fullName evidence="12">Zinc transporter ZntB</fullName>
    </submittedName>
</protein>
<evidence type="ECO:0000256" key="10">
    <source>
        <dbReference type="ARBA" id="ARBA00023136"/>
    </source>
</evidence>
<name>A0A917FEZ6_9HYPH</name>
<evidence type="ECO:0000256" key="6">
    <source>
        <dbReference type="ARBA" id="ARBA00022692"/>
    </source>
</evidence>
<organism evidence="12 13">
    <name type="scientific">Azorhizobium oxalatiphilum</name>
    <dbReference type="NCBI Taxonomy" id="980631"/>
    <lineage>
        <taxon>Bacteria</taxon>
        <taxon>Pseudomonadati</taxon>
        <taxon>Pseudomonadota</taxon>
        <taxon>Alphaproteobacteria</taxon>
        <taxon>Hyphomicrobiales</taxon>
        <taxon>Xanthobacteraceae</taxon>
        <taxon>Azorhizobium</taxon>
    </lineage>
</organism>
<dbReference type="Gene3D" id="1.20.58.340">
    <property type="entry name" value="Magnesium transport protein CorA, transmembrane region"/>
    <property type="match status" value="2"/>
</dbReference>
<reference evidence="12" key="1">
    <citation type="journal article" date="2014" name="Int. J. Syst. Evol. Microbiol.">
        <title>Complete genome sequence of Corynebacterium casei LMG S-19264T (=DSM 44701T), isolated from a smear-ripened cheese.</title>
        <authorList>
            <consortium name="US DOE Joint Genome Institute (JGI-PGF)"/>
            <person name="Walter F."/>
            <person name="Albersmeier A."/>
            <person name="Kalinowski J."/>
            <person name="Ruckert C."/>
        </authorList>
    </citation>
    <scope>NUCLEOTIDE SEQUENCE</scope>
    <source>
        <strain evidence="12">CCM 7897</strain>
    </source>
</reference>
<evidence type="ECO:0000256" key="8">
    <source>
        <dbReference type="ARBA" id="ARBA00022989"/>
    </source>
</evidence>
<evidence type="ECO:0000256" key="2">
    <source>
        <dbReference type="ARBA" id="ARBA00009765"/>
    </source>
</evidence>
<keyword evidence="6 11" id="KW-0812">Transmembrane</keyword>
<evidence type="ECO:0000256" key="9">
    <source>
        <dbReference type="ARBA" id="ARBA00023065"/>
    </source>
</evidence>
<dbReference type="Proteomes" id="UP000606044">
    <property type="component" value="Unassembled WGS sequence"/>
</dbReference>
<dbReference type="InterPro" id="IPR045861">
    <property type="entry name" value="CorA_cytoplasmic_dom"/>
</dbReference>
<feature type="transmembrane region" description="Helical" evidence="11">
    <location>
        <begin position="307"/>
        <end position="327"/>
    </location>
</feature>
<dbReference type="Pfam" id="PF01544">
    <property type="entry name" value="CorA"/>
    <property type="match status" value="1"/>
</dbReference>
<evidence type="ECO:0000256" key="1">
    <source>
        <dbReference type="ARBA" id="ARBA00004651"/>
    </source>
</evidence>
<proteinExistence type="inferred from homology"/>
<evidence type="ECO:0000313" key="13">
    <source>
        <dbReference type="Proteomes" id="UP000606044"/>
    </source>
</evidence>
<feature type="transmembrane region" description="Helical" evidence="11">
    <location>
        <begin position="274"/>
        <end position="295"/>
    </location>
</feature>
<keyword evidence="9" id="KW-0406">Ion transport</keyword>
<keyword evidence="7" id="KW-0862">Zinc</keyword>
<evidence type="ECO:0000256" key="5">
    <source>
        <dbReference type="ARBA" id="ARBA00022519"/>
    </source>
</evidence>
<evidence type="ECO:0000256" key="3">
    <source>
        <dbReference type="ARBA" id="ARBA00022448"/>
    </source>
</evidence>
<dbReference type="InterPro" id="IPR002523">
    <property type="entry name" value="MgTranspt_CorA/ZnTranspt_ZntB"/>
</dbReference>
<dbReference type="InterPro" id="IPR045863">
    <property type="entry name" value="CorA_TM1_TM2"/>
</dbReference>
<dbReference type="Gene3D" id="3.30.460.20">
    <property type="entry name" value="CorA soluble domain-like"/>
    <property type="match status" value="1"/>
</dbReference>
<dbReference type="GO" id="GO:0015087">
    <property type="term" value="F:cobalt ion transmembrane transporter activity"/>
    <property type="evidence" value="ECO:0007669"/>
    <property type="project" value="TreeGrafter"/>
</dbReference>
<dbReference type="GO" id="GO:0005886">
    <property type="term" value="C:plasma membrane"/>
    <property type="evidence" value="ECO:0007669"/>
    <property type="project" value="UniProtKB-SubCell"/>
</dbReference>
<keyword evidence="8 11" id="KW-1133">Transmembrane helix</keyword>
<dbReference type="EMBL" id="BMCT01000005">
    <property type="protein sequence ID" value="GGF73134.1"/>
    <property type="molecule type" value="Genomic_DNA"/>
</dbReference>
<evidence type="ECO:0000256" key="7">
    <source>
        <dbReference type="ARBA" id="ARBA00022833"/>
    </source>
</evidence>
<dbReference type="SUPFAM" id="SSF144083">
    <property type="entry name" value="Magnesium transport protein CorA, transmembrane region"/>
    <property type="match status" value="1"/>
</dbReference>
<keyword evidence="10 11" id="KW-0472">Membrane</keyword>
<sequence length="333" mass="37693">MLEMTRVKPLSSDGLLDAWLFDGKGSARRLDLEEARAHRAEEGGFVWLHFRRLPNMSDTWLHSGSGLDPHVVEELMDTHARPRCQVMEEGALLILRAINLHANSLPEDMVSLTLWVDAERIVSVQYEPISALADYMDSIARRRCARTQGEMVADLATRLVDRLDLVVSMLTEDADELEDDALRLPATDVLPRVLVLRRVAMKLRRHIAPQREALNHFSLEDDPWIGPKDRNRLRDAADRVSRFSEELDSVRERSMLIREQIVDRRAEQMNQSMLVLAAVTVVFAPLTLISGMMGMNVGGIPGSSDPAAFWVISVLFVVLGVGLVRLFKHLKWF</sequence>
<evidence type="ECO:0000256" key="4">
    <source>
        <dbReference type="ARBA" id="ARBA00022475"/>
    </source>
</evidence>
<keyword evidence="5" id="KW-0997">Cell inner membrane</keyword>
<dbReference type="CDD" id="cd12833">
    <property type="entry name" value="ZntB-like_1"/>
    <property type="match status" value="1"/>
</dbReference>
<comment type="similarity">
    <text evidence="2">Belongs to the CorA metal ion transporter (MIT) (TC 1.A.35) family.</text>
</comment>
<dbReference type="SUPFAM" id="SSF143865">
    <property type="entry name" value="CorA soluble domain-like"/>
    <property type="match status" value="1"/>
</dbReference>
<dbReference type="GO" id="GO:0050897">
    <property type="term" value="F:cobalt ion binding"/>
    <property type="evidence" value="ECO:0007669"/>
    <property type="project" value="TreeGrafter"/>
</dbReference>
<reference evidence="12" key="2">
    <citation type="submission" date="2020-09" db="EMBL/GenBank/DDBJ databases">
        <authorList>
            <person name="Sun Q."/>
            <person name="Sedlacek I."/>
        </authorList>
    </citation>
    <scope>NUCLEOTIDE SEQUENCE</scope>
    <source>
        <strain evidence="12">CCM 7897</strain>
    </source>
</reference>
<dbReference type="PANTHER" id="PTHR46494">
    <property type="entry name" value="CORA FAMILY METAL ION TRANSPORTER (EUROFUNG)"/>
    <property type="match status" value="1"/>
</dbReference>
<accession>A0A917FEZ6</accession>
<evidence type="ECO:0000313" key="12">
    <source>
        <dbReference type="EMBL" id="GGF73134.1"/>
    </source>
</evidence>
<gene>
    <name evidence="12" type="ORF">GCM10007301_36180</name>
</gene>
<keyword evidence="13" id="KW-1185">Reference proteome</keyword>
<comment type="subcellular location">
    <subcellularLocation>
        <location evidence="1">Cell membrane</location>
        <topology evidence="1">Multi-pass membrane protein</topology>
    </subcellularLocation>
</comment>
<dbReference type="GO" id="GO:0015095">
    <property type="term" value="F:magnesium ion transmembrane transporter activity"/>
    <property type="evidence" value="ECO:0007669"/>
    <property type="project" value="TreeGrafter"/>
</dbReference>